<reference evidence="2" key="2">
    <citation type="submission" date="2021-04" db="EMBL/GenBank/DDBJ databases">
        <authorList>
            <person name="Gilroy R."/>
        </authorList>
    </citation>
    <scope>NUCLEOTIDE SEQUENCE</scope>
    <source>
        <strain evidence="2">ChiHcolR34-3080</strain>
    </source>
</reference>
<dbReference type="Proteomes" id="UP000823933">
    <property type="component" value="Unassembled WGS sequence"/>
</dbReference>
<dbReference type="EMBL" id="DXHQ01000037">
    <property type="protein sequence ID" value="HIW08373.1"/>
    <property type="molecule type" value="Genomic_DNA"/>
</dbReference>
<proteinExistence type="predicted"/>
<name>A0A9D1TVJ1_9FIRM</name>
<evidence type="ECO:0000313" key="3">
    <source>
        <dbReference type="Proteomes" id="UP000823933"/>
    </source>
</evidence>
<evidence type="ECO:0000259" key="1">
    <source>
        <dbReference type="Pfam" id="PF08291"/>
    </source>
</evidence>
<protein>
    <submittedName>
        <fullName evidence="2">DUF882 domain-containing protein</fullName>
    </submittedName>
</protein>
<dbReference type="InterPro" id="IPR009045">
    <property type="entry name" value="Zn_M74/Hedgehog-like"/>
</dbReference>
<dbReference type="InterPro" id="IPR013230">
    <property type="entry name" value="Peptidase_M15A_C"/>
</dbReference>
<evidence type="ECO:0000313" key="2">
    <source>
        <dbReference type="EMBL" id="HIW08373.1"/>
    </source>
</evidence>
<accession>A0A9D1TVJ1</accession>
<feature type="domain" description="Peptidase M15A C-terminal" evidence="1">
    <location>
        <begin position="19"/>
        <end position="121"/>
    </location>
</feature>
<dbReference type="Gene3D" id="3.30.1380.10">
    <property type="match status" value="1"/>
</dbReference>
<dbReference type="Pfam" id="PF08291">
    <property type="entry name" value="Peptidase_M15_3"/>
    <property type="match status" value="1"/>
</dbReference>
<organism evidence="2 3">
    <name type="scientific">Candidatus Faecalibacterium intestinigallinarum</name>
    <dbReference type="NCBI Taxonomy" id="2838581"/>
    <lineage>
        <taxon>Bacteria</taxon>
        <taxon>Bacillati</taxon>
        <taxon>Bacillota</taxon>
        <taxon>Clostridia</taxon>
        <taxon>Eubacteriales</taxon>
        <taxon>Oscillospiraceae</taxon>
        <taxon>Faecalibacterium</taxon>
    </lineage>
</organism>
<sequence length="131" mass="14481">MYDVKSYRLSEGDVQLSGHFKLHEFQCSDGSDVIFVSPALVDILESIRVHFGAAVSITSAYRTDAYNARVKDSSKKSKHCEGLAADIQVAGHTPREVYDYACQLLGDHGGVGIYDTFVHVDVRANKSRWKG</sequence>
<comment type="caution">
    <text evidence="2">The sequence shown here is derived from an EMBL/GenBank/DDBJ whole genome shotgun (WGS) entry which is preliminary data.</text>
</comment>
<gene>
    <name evidence="2" type="ORF">H9890_03095</name>
</gene>
<dbReference type="AlphaFoldDB" id="A0A9D1TVJ1"/>
<dbReference type="SUPFAM" id="SSF55166">
    <property type="entry name" value="Hedgehog/DD-peptidase"/>
    <property type="match status" value="1"/>
</dbReference>
<reference evidence="2" key="1">
    <citation type="journal article" date="2021" name="PeerJ">
        <title>Extensive microbial diversity within the chicken gut microbiome revealed by metagenomics and culture.</title>
        <authorList>
            <person name="Gilroy R."/>
            <person name="Ravi A."/>
            <person name="Getino M."/>
            <person name="Pursley I."/>
            <person name="Horton D.L."/>
            <person name="Alikhan N.F."/>
            <person name="Baker D."/>
            <person name="Gharbi K."/>
            <person name="Hall N."/>
            <person name="Watson M."/>
            <person name="Adriaenssens E.M."/>
            <person name="Foster-Nyarko E."/>
            <person name="Jarju S."/>
            <person name="Secka A."/>
            <person name="Antonio M."/>
            <person name="Oren A."/>
            <person name="Chaudhuri R.R."/>
            <person name="La Ragione R."/>
            <person name="Hildebrand F."/>
            <person name="Pallen M.J."/>
        </authorList>
    </citation>
    <scope>NUCLEOTIDE SEQUENCE</scope>
    <source>
        <strain evidence="2">ChiHcolR34-3080</strain>
    </source>
</reference>